<dbReference type="InterPro" id="IPR011051">
    <property type="entry name" value="RmlC_Cupin_sf"/>
</dbReference>
<feature type="domain" description="Phosphomannose isomerase type I catalytic" evidence="9">
    <location>
        <begin position="8"/>
        <end position="137"/>
    </location>
</feature>
<dbReference type="NCBIfam" id="TIGR00218">
    <property type="entry name" value="manA"/>
    <property type="match status" value="1"/>
</dbReference>
<dbReference type="PANTHER" id="PTHR10309">
    <property type="entry name" value="MANNOSE-6-PHOSPHATE ISOMERASE"/>
    <property type="match status" value="1"/>
</dbReference>
<proteinExistence type="inferred from homology"/>
<dbReference type="Proteomes" id="UP001470230">
    <property type="component" value="Unassembled WGS sequence"/>
</dbReference>
<dbReference type="Gene3D" id="1.10.441.10">
    <property type="entry name" value="Phosphomannose Isomerase, domain 2"/>
    <property type="match status" value="1"/>
</dbReference>
<evidence type="ECO:0000256" key="4">
    <source>
        <dbReference type="ARBA" id="ARBA00010772"/>
    </source>
</evidence>
<dbReference type="Pfam" id="PF20512">
    <property type="entry name" value="PMI_typeI_hel"/>
    <property type="match status" value="1"/>
</dbReference>
<dbReference type="Pfam" id="PF20511">
    <property type="entry name" value="PMI_typeI_cat"/>
    <property type="match status" value="1"/>
</dbReference>
<evidence type="ECO:0000313" key="11">
    <source>
        <dbReference type="EMBL" id="KAK8854455.1"/>
    </source>
</evidence>
<name>A0ABR2HXU1_9EUKA</name>
<evidence type="ECO:0000259" key="9">
    <source>
        <dbReference type="Pfam" id="PF20511"/>
    </source>
</evidence>
<evidence type="ECO:0000259" key="10">
    <source>
        <dbReference type="Pfam" id="PF20512"/>
    </source>
</evidence>
<protein>
    <recommendedName>
        <fullName evidence="5">mannose-6-phosphate isomerase</fullName>
        <ecNumber evidence="5">5.3.1.8</ecNumber>
    </recommendedName>
</protein>
<keyword evidence="12" id="KW-1185">Reference proteome</keyword>
<evidence type="ECO:0000256" key="7">
    <source>
        <dbReference type="ARBA" id="ARBA00022833"/>
    </source>
</evidence>
<dbReference type="SUPFAM" id="SSF51182">
    <property type="entry name" value="RmlC-like cupins"/>
    <property type="match status" value="1"/>
</dbReference>
<dbReference type="PANTHER" id="PTHR10309:SF0">
    <property type="entry name" value="MANNOSE-6-PHOSPHATE ISOMERASE"/>
    <property type="match status" value="1"/>
</dbReference>
<dbReference type="InterPro" id="IPR046458">
    <property type="entry name" value="PMI_typeI_hel"/>
</dbReference>
<evidence type="ECO:0000256" key="5">
    <source>
        <dbReference type="ARBA" id="ARBA00011956"/>
    </source>
</evidence>
<dbReference type="PIRSF" id="PIRSF001480">
    <property type="entry name" value="Mannose-6-phosphate_isomerase"/>
    <property type="match status" value="1"/>
</dbReference>
<gene>
    <name evidence="11" type="ORF">M9Y10_017019</name>
</gene>
<dbReference type="InterPro" id="IPR014710">
    <property type="entry name" value="RmlC-like_jellyroll"/>
</dbReference>
<comment type="pathway">
    <text evidence="3">Nucleotide-sugar biosynthesis; GDP-alpha-D-mannose biosynthesis; alpha-D-mannose 1-phosphate from D-fructose 6-phosphate: step 1/2.</text>
</comment>
<evidence type="ECO:0000256" key="1">
    <source>
        <dbReference type="ARBA" id="ARBA00000757"/>
    </source>
</evidence>
<reference evidence="11 12" key="1">
    <citation type="submission" date="2024-04" db="EMBL/GenBank/DDBJ databases">
        <title>Tritrichomonas musculus Genome.</title>
        <authorList>
            <person name="Alves-Ferreira E."/>
            <person name="Grigg M."/>
            <person name="Lorenzi H."/>
            <person name="Galac M."/>
        </authorList>
    </citation>
    <scope>NUCLEOTIDE SEQUENCE [LARGE SCALE GENOMIC DNA]</scope>
    <source>
        <strain evidence="11 12">EAF2021</strain>
    </source>
</reference>
<dbReference type="EMBL" id="JAPFFF010000021">
    <property type="protein sequence ID" value="KAK8854455.1"/>
    <property type="molecule type" value="Genomic_DNA"/>
</dbReference>
<dbReference type="EC" id="5.3.1.8" evidence="5"/>
<organism evidence="11 12">
    <name type="scientific">Tritrichomonas musculus</name>
    <dbReference type="NCBI Taxonomy" id="1915356"/>
    <lineage>
        <taxon>Eukaryota</taxon>
        <taxon>Metamonada</taxon>
        <taxon>Parabasalia</taxon>
        <taxon>Tritrichomonadida</taxon>
        <taxon>Tritrichomonadidae</taxon>
        <taxon>Tritrichomonas</taxon>
    </lineage>
</organism>
<evidence type="ECO:0000313" key="12">
    <source>
        <dbReference type="Proteomes" id="UP001470230"/>
    </source>
</evidence>
<dbReference type="InterPro" id="IPR001250">
    <property type="entry name" value="Man6P_Isoase-1"/>
</dbReference>
<dbReference type="PRINTS" id="PR00714">
    <property type="entry name" value="MAN6PISMRASE"/>
</dbReference>
<dbReference type="InterPro" id="IPR046457">
    <property type="entry name" value="PMI_typeI_cat"/>
</dbReference>
<keyword evidence="6" id="KW-0479">Metal-binding</keyword>
<dbReference type="InterPro" id="IPR016305">
    <property type="entry name" value="Mannose-6-P_Isomerase"/>
</dbReference>
<comment type="caution">
    <text evidence="11">The sequence shown here is derived from an EMBL/GenBank/DDBJ whole genome shotgun (WGS) entry which is preliminary data.</text>
</comment>
<accession>A0ABR2HXU1</accession>
<dbReference type="Gene3D" id="2.60.120.10">
    <property type="entry name" value="Jelly Rolls"/>
    <property type="match status" value="2"/>
</dbReference>
<feature type="domain" description="Phosphomannose isomerase type I helical insertion" evidence="10">
    <location>
        <begin position="153"/>
        <end position="237"/>
    </location>
</feature>
<dbReference type="CDD" id="cd07011">
    <property type="entry name" value="cupin_PMI_type_I_N"/>
    <property type="match status" value="1"/>
</dbReference>
<evidence type="ECO:0000256" key="8">
    <source>
        <dbReference type="ARBA" id="ARBA00023235"/>
    </source>
</evidence>
<keyword evidence="8" id="KW-0413">Isomerase</keyword>
<evidence type="ECO:0000256" key="2">
    <source>
        <dbReference type="ARBA" id="ARBA00001947"/>
    </source>
</evidence>
<evidence type="ECO:0000256" key="3">
    <source>
        <dbReference type="ARBA" id="ARBA00004666"/>
    </source>
</evidence>
<comment type="similarity">
    <text evidence="4">Belongs to the mannose-6-phosphate isomerase type 1 family.</text>
</comment>
<dbReference type="InterPro" id="IPR018050">
    <property type="entry name" value="Pmannose_isomerase-type1_CS"/>
</dbReference>
<evidence type="ECO:0000256" key="6">
    <source>
        <dbReference type="ARBA" id="ARBA00022723"/>
    </source>
</evidence>
<comment type="catalytic activity">
    <reaction evidence="1">
        <text>D-mannose 6-phosphate = D-fructose 6-phosphate</text>
        <dbReference type="Rhea" id="RHEA:12356"/>
        <dbReference type="ChEBI" id="CHEBI:58735"/>
        <dbReference type="ChEBI" id="CHEBI:61527"/>
        <dbReference type="EC" id="5.3.1.8"/>
    </reaction>
</comment>
<keyword evidence="7" id="KW-0862">Zinc</keyword>
<comment type="cofactor">
    <cofactor evidence="2">
        <name>Zn(2+)</name>
        <dbReference type="ChEBI" id="CHEBI:29105"/>
    </cofactor>
</comment>
<sequence length="397" mass="45003">MSSNKAIIPLHCQAMNYAWGKVGKKSLVYQYIAHNQKEGNDPNAPYAEFWMGDHPNAPSVNEDGKRISEILKNSDKTDEESLPFLFKILSVQKPLSLQCHPNLKNAAILHKKDPQHYPDPNHKPEMGFFLTKGSLLYGIREYKQIIKYFEKVPEFKNLISKDALENFVSNPNKETFKVVFNQILTCDKKRLSENLTVFKAKHAKGEYSFIDEHTNHGIDLIIENFPNDVGVFIPFILNVVVFQPGEAIVMQTGTLHAYLEGDLIEIMAISDNVVRAAMTPKFVDVETLFKVMTFDPQGPKYINPTKEYFSNNQKSFLDYFATGYDSFNLEHGNMQSGETMKIKAKKCASIISILKGKIKLNGKEFHEGNTALVIANNELQVENAGEESVDFYIGFSQ</sequence>
<dbReference type="PROSITE" id="PS00965">
    <property type="entry name" value="PMI_I_1"/>
    <property type="match status" value="1"/>
</dbReference>